<dbReference type="Pfam" id="PF02949">
    <property type="entry name" value="7tm_6"/>
    <property type="match status" value="1"/>
</dbReference>
<keyword evidence="4 10" id="KW-0812">Transmembrane</keyword>
<feature type="transmembrane region" description="Helical" evidence="10">
    <location>
        <begin position="130"/>
        <end position="151"/>
    </location>
</feature>
<keyword evidence="9 10" id="KW-0807">Transducer</keyword>
<evidence type="ECO:0000256" key="9">
    <source>
        <dbReference type="ARBA" id="ARBA00023224"/>
    </source>
</evidence>
<protein>
    <recommendedName>
        <fullName evidence="10">Odorant receptor</fullName>
    </recommendedName>
</protein>
<keyword evidence="12" id="KW-1185">Reference proteome</keyword>
<evidence type="ECO:0000256" key="7">
    <source>
        <dbReference type="ARBA" id="ARBA00023136"/>
    </source>
</evidence>
<keyword evidence="5 10" id="KW-0552">Olfaction</keyword>
<keyword evidence="7 10" id="KW-0472">Membrane</keyword>
<evidence type="ECO:0000256" key="4">
    <source>
        <dbReference type="ARBA" id="ARBA00022692"/>
    </source>
</evidence>
<keyword evidence="8 10" id="KW-0675">Receptor</keyword>
<evidence type="ECO:0000256" key="2">
    <source>
        <dbReference type="ARBA" id="ARBA00022475"/>
    </source>
</evidence>
<organism evidence="11 12">
    <name type="scientific">Photinus pyralis</name>
    <name type="common">Common eastern firefly</name>
    <name type="synonym">Lampyris pyralis</name>
    <dbReference type="NCBI Taxonomy" id="7054"/>
    <lineage>
        <taxon>Eukaryota</taxon>
        <taxon>Metazoa</taxon>
        <taxon>Ecdysozoa</taxon>
        <taxon>Arthropoda</taxon>
        <taxon>Hexapoda</taxon>
        <taxon>Insecta</taxon>
        <taxon>Pterygota</taxon>
        <taxon>Neoptera</taxon>
        <taxon>Endopterygota</taxon>
        <taxon>Coleoptera</taxon>
        <taxon>Polyphaga</taxon>
        <taxon>Elateriformia</taxon>
        <taxon>Elateroidea</taxon>
        <taxon>Lampyridae</taxon>
        <taxon>Lampyrinae</taxon>
        <taxon>Photinus</taxon>
    </lineage>
</organism>
<evidence type="ECO:0000313" key="11">
    <source>
        <dbReference type="EMBL" id="KAB0795537.1"/>
    </source>
</evidence>
<dbReference type="GO" id="GO:0007165">
    <property type="term" value="P:signal transduction"/>
    <property type="evidence" value="ECO:0007669"/>
    <property type="project" value="UniProtKB-KW"/>
</dbReference>
<dbReference type="InterPro" id="IPR004117">
    <property type="entry name" value="7tm6_olfct_rcpt"/>
</dbReference>
<feature type="transmembrane region" description="Helical" evidence="10">
    <location>
        <begin position="300"/>
        <end position="321"/>
    </location>
</feature>
<feature type="transmembrane region" description="Helical" evidence="10">
    <location>
        <begin position="272"/>
        <end position="293"/>
    </location>
</feature>
<keyword evidence="3 10" id="KW-0716">Sensory transduction</keyword>
<dbReference type="AlphaFoldDB" id="A0A5N4ADY0"/>
<comment type="subcellular location">
    <subcellularLocation>
        <location evidence="1 10">Cell membrane</location>
        <topology evidence="1 10">Multi-pass membrane protein</topology>
    </subcellularLocation>
</comment>
<dbReference type="PANTHER" id="PTHR21137:SF35">
    <property type="entry name" value="ODORANT RECEPTOR 19A-RELATED"/>
    <property type="match status" value="1"/>
</dbReference>
<feature type="transmembrane region" description="Helical" evidence="10">
    <location>
        <begin position="72"/>
        <end position="92"/>
    </location>
</feature>
<feature type="transmembrane region" description="Helical" evidence="10">
    <location>
        <begin position="167"/>
        <end position="185"/>
    </location>
</feature>
<proteinExistence type="inferred from homology"/>
<comment type="similarity">
    <text evidence="10">Belongs to the insect chemoreceptor superfamily. Heteromeric odorant receptor channel (TC 1.A.69) family.</text>
</comment>
<reference evidence="11 12" key="1">
    <citation type="journal article" date="2018" name="Elife">
        <title>Firefly genomes illuminate parallel origins of bioluminescence in beetles.</title>
        <authorList>
            <person name="Fallon T.R."/>
            <person name="Lower S.E."/>
            <person name="Chang C.H."/>
            <person name="Bessho-Uehara M."/>
            <person name="Martin G.J."/>
            <person name="Bewick A.J."/>
            <person name="Behringer M."/>
            <person name="Debat H.J."/>
            <person name="Wong I."/>
            <person name="Day J.C."/>
            <person name="Suvorov A."/>
            <person name="Silva C.J."/>
            <person name="Stanger-Hall K.F."/>
            <person name="Hall D.W."/>
            <person name="Schmitz R.J."/>
            <person name="Nelson D.R."/>
            <person name="Lewis S.M."/>
            <person name="Shigenobu S."/>
            <person name="Bybee S.M."/>
            <person name="Larracuente A.M."/>
            <person name="Oba Y."/>
            <person name="Weng J.K."/>
        </authorList>
    </citation>
    <scope>NUCLEOTIDE SEQUENCE [LARGE SCALE GENOMIC DNA]</scope>
    <source>
        <strain evidence="11">1611_PpyrPB1</strain>
        <tissue evidence="11">Whole body</tissue>
    </source>
</reference>
<accession>A0A5N4ADY0</accession>
<comment type="caution">
    <text evidence="11">The sequence shown here is derived from an EMBL/GenBank/DDBJ whole genome shotgun (WGS) entry which is preliminary data.</text>
</comment>
<dbReference type="GO" id="GO:0005886">
    <property type="term" value="C:plasma membrane"/>
    <property type="evidence" value="ECO:0007669"/>
    <property type="project" value="UniProtKB-SubCell"/>
</dbReference>
<dbReference type="SUPFAM" id="SSF81324">
    <property type="entry name" value="Voltage-gated potassium channels"/>
    <property type="match status" value="1"/>
</dbReference>
<dbReference type="EMBL" id="VVIM01000008">
    <property type="protein sequence ID" value="KAB0795537.1"/>
    <property type="molecule type" value="Genomic_DNA"/>
</dbReference>
<evidence type="ECO:0000256" key="10">
    <source>
        <dbReference type="RuleBase" id="RU351113"/>
    </source>
</evidence>
<dbReference type="GO" id="GO:0005549">
    <property type="term" value="F:odorant binding"/>
    <property type="evidence" value="ECO:0007669"/>
    <property type="project" value="InterPro"/>
</dbReference>
<dbReference type="Proteomes" id="UP000327044">
    <property type="component" value="Unassembled WGS sequence"/>
</dbReference>
<evidence type="ECO:0000256" key="3">
    <source>
        <dbReference type="ARBA" id="ARBA00022606"/>
    </source>
</evidence>
<dbReference type="InParanoid" id="A0A5N4ADY0"/>
<name>A0A5N4ADY0_PHOPY</name>
<evidence type="ECO:0000256" key="5">
    <source>
        <dbReference type="ARBA" id="ARBA00022725"/>
    </source>
</evidence>
<evidence type="ECO:0000313" key="12">
    <source>
        <dbReference type="Proteomes" id="UP000327044"/>
    </source>
</evidence>
<dbReference type="PANTHER" id="PTHR21137">
    <property type="entry name" value="ODORANT RECEPTOR"/>
    <property type="match status" value="1"/>
</dbReference>
<comment type="caution">
    <text evidence="10">Lacks conserved residue(s) required for the propagation of feature annotation.</text>
</comment>
<feature type="transmembrane region" description="Helical" evidence="10">
    <location>
        <begin position="34"/>
        <end position="52"/>
    </location>
</feature>
<gene>
    <name evidence="11" type="ORF">PPYR_12376</name>
</gene>
<evidence type="ECO:0000256" key="8">
    <source>
        <dbReference type="ARBA" id="ARBA00023170"/>
    </source>
</evidence>
<keyword evidence="6 10" id="KW-1133">Transmembrane helix</keyword>
<keyword evidence="2" id="KW-1003">Cell membrane</keyword>
<sequence length="424" mass="48536">MNGSTEQPFFGLITKCLYSLGCVLARSYNLKQKIALLISSLVPLLYLCLALPDWIDYLVNVDTESDAYSDDVMYMIAFICATVRGVILRLNVLKLGNLLHIMENIDVPRAKPKLNVNAEIAKSRKILNRIVALTFSLPTVAVILATIRWFFEKEHSNHLPFGMHPQWALNITYIGSLIYQVVSFTTVGTENITVDCLLVCMLILLLTHYRNIPQYFYNLTRNSIEDFSDVEHLDANSVHYKDVPWEYFLRNLKEAIEYHVKITEVAKEIEDIFHNVLLVSFTMNSLVTCFSIFRITNTPLFGAAFWNMFLYLSGTFDLFFLQCCLLQKIINESWNISHACFEAYHPGLDIRIHKALVIVMNQCQNSPVRVTIGKFVAISHATIIAVISCHLSITFPTFRAVSNIGSYVLKISYKIYPEQERDNK</sequence>
<dbReference type="GO" id="GO:0004984">
    <property type="term" value="F:olfactory receptor activity"/>
    <property type="evidence" value="ECO:0007669"/>
    <property type="project" value="InterPro"/>
</dbReference>
<evidence type="ECO:0000256" key="6">
    <source>
        <dbReference type="ARBA" id="ARBA00022989"/>
    </source>
</evidence>
<evidence type="ECO:0000256" key="1">
    <source>
        <dbReference type="ARBA" id="ARBA00004651"/>
    </source>
</evidence>